<dbReference type="HOGENOM" id="CLU_019562_1_1_3"/>
<name>K9WL22_9CYAN</name>
<keyword evidence="1" id="KW-0732">Signal</keyword>
<sequence>MKSVVSRISLLLAALQLTGTLGAAPVQGRTINPQSDSRRTHSLTQGQILQAQTEIPVVPTHLFALDRDNLSVAVPLIEQTWEKDFEGYFGANFSNDSMTVQKIGDTLSQIATQTGKKPALIYMVPRPQQLELILITPDGEPIHKRVVAANRDELLRQAQEMTRFLINPVFRDTNQYRAPAQQLYQWMIAPLEADLQAQKIDTLIFCVGGGLRTLPLAALHDGKQFLVEKYSFSRIPAFKLINKVYTDLRKSPVLAMGASEFKDQNPLPAVPIELSTITTSLGQGKSFLNQEFTLTNLQSQQASQPYQIIHLATHAAFQPGEPKNSYIQFWDKKLTLDQMGQFPWNKTPLELLVLSACETAIGDKQAELGFAGLAVQARAKSAIASLWQVSDAGTLGLMTQLYQELKTAPIKAEALRQAQIAMLKGQVRWEGGQLHTPTETVPLPSELVMMGHEDFSSPYYWAAFTMVGSPW</sequence>
<reference evidence="3 4" key="1">
    <citation type="submission" date="2012-06" db="EMBL/GenBank/DDBJ databases">
        <title>Finished chromosome of genome of Microcoleus sp. PCC 7113.</title>
        <authorList>
            <consortium name="US DOE Joint Genome Institute"/>
            <person name="Gugger M."/>
            <person name="Coursin T."/>
            <person name="Rippka R."/>
            <person name="Tandeau De Marsac N."/>
            <person name="Huntemann M."/>
            <person name="Wei C.-L."/>
            <person name="Han J."/>
            <person name="Detter J.C."/>
            <person name="Han C."/>
            <person name="Tapia R."/>
            <person name="Chen A."/>
            <person name="Kyrpides N."/>
            <person name="Mavromatis K."/>
            <person name="Markowitz V."/>
            <person name="Szeto E."/>
            <person name="Ivanova N."/>
            <person name="Pagani I."/>
            <person name="Pati A."/>
            <person name="Goodwin L."/>
            <person name="Nordberg H.P."/>
            <person name="Cantor M.N."/>
            <person name="Hua S.X."/>
            <person name="Woyke T."/>
            <person name="Kerfeld C.A."/>
        </authorList>
    </citation>
    <scope>NUCLEOTIDE SEQUENCE [LARGE SCALE GENOMIC DNA]</scope>
    <source>
        <strain evidence="3 4">PCC 7113</strain>
    </source>
</reference>
<dbReference type="STRING" id="1173027.Mic7113_5244"/>
<gene>
    <name evidence="3" type="ORF">Mic7113_5244</name>
</gene>
<dbReference type="RefSeq" id="WP_015185026.1">
    <property type="nucleotide sequence ID" value="NC_019738.1"/>
</dbReference>
<dbReference type="Proteomes" id="UP000010471">
    <property type="component" value="Chromosome"/>
</dbReference>
<feature type="domain" description="CHAT" evidence="2">
    <location>
        <begin position="178"/>
        <end position="469"/>
    </location>
</feature>
<evidence type="ECO:0000259" key="2">
    <source>
        <dbReference type="Pfam" id="PF12770"/>
    </source>
</evidence>
<keyword evidence="4" id="KW-1185">Reference proteome</keyword>
<proteinExistence type="predicted"/>
<evidence type="ECO:0000313" key="4">
    <source>
        <dbReference type="Proteomes" id="UP000010471"/>
    </source>
</evidence>
<dbReference type="EMBL" id="CP003630">
    <property type="protein sequence ID" value="AFZ20893.1"/>
    <property type="molecule type" value="Genomic_DNA"/>
</dbReference>
<dbReference type="OrthoDB" id="433405at2"/>
<dbReference type="Pfam" id="PF12770">
    <property type="entry name" value="CHAT"/>
    <property type="match status" value="1"/>
</dbReference>
<evidence type="ECO:0000313" key="3">
    <source>
        <dbReference type="EMBL" id="AFZ20893.1"/>
    </source>
</evidence>
<feature type="chain" id="PRO_5005355321" description="CHAT domain-containing protein" evidence="1">
    <location>
        <begin position="24"/>
        <end position="471"/>
    </location>
</feature>
<organism evidence="3 4">
    <name type="scientific">Allocoleopsis franciscana PCC 7113</name>
    <dbReference type="NCBI Taxonomy" id="1173027"/>
    <lineage>
        <taxon>Bacteria</taxon>
        <taxon>Bacillati</taxon>
        <taxon>Cyanobacteriota</taxon>
        <taxon>Cyanophyceae</taxon>
        <taxon>Coleofasciculales</taxon>
        <taxon>Coleofasciculaceae</taxon>
        <taxon>Allocoleopsis</taxon>
        <taxon>Allocoleopsis franciscana</taxon>
    </lineage>
</organism>
<evidence type="ECO:0000256" key="1">
    <source>
        <dbReference type="SAM" id="SignalP"/>
    </source>
</evidence>
<protein>
    <recommendedName>
        <fullName evidence="2">CHAT domain-containing protein</fullName>
    </recommendedName>
</protein>
<dbReference type="PATRIC" id="fig|1173027.3.peg.5814"/>
<accession>K9WL22</accession>
<dbReference type="InterPro" id="IPR024983">
    <property type="entry name" value="CHAT_dom"/>
</dbReference>
<dbReference type="AlphaFoldDB" id="K9WL22"/>
<dbReference type="eggNOG" id="COG4995">
    <property type="taxonomic scope" value="Bacteria"/>
</dbReference>
<feature type="signal peptide" evidence="1">
    <location>
        <begin position="1"/>
        <end position="23"/>
    </location>
</feature>
<dbReference type="KEGG" id="mic:Mic7113_5244"/>